<evidence type="ECO:0000256" key="1">
    <source>
        <dbReference type="ARBA" id="ARBA00022490"/>
    </source>
</evidence>
<dbReference type="Pfam" id="PF01541">
    <property type="entry name" value="GIY-YIG"/>
    <property type="match status" value="1"/>
</dbReference>
<evidence type="ECO:0000256" key="2">
    <source>
        <dbReference type="ARBA" id="ARBA00022763"/>
    </source>
</evidence>
<dbReference type="NCBIfam" id="NF001824">
    <property type="entry name" value="PRK00558.1-5"/>
    <property type="match status" value="1"/>
</dbReference>
<reference evidence="10" key="2">
    <citation type="submission" date="2021-04" db="EMBL/GenBank/DDBJ databases">
        <authorList>
            <person name="Gilroy R."/>
        </authorList>
    </citation>
    <scope>NUCLEOTIDE SEQUENCE</scope>
    <source>
        <strain evidence="10">CHK33-5263</strain>
    </source>
</reference>
<dbReference type="InterPro" id="IPR010994">
    <property type="entry name" value="RuvA_2-like"/>
</dbReference>
<comment type="subunit">
    <text evidence="7">Interacts with UvrB in an incision complex.</text>
</comment>
<dbReference type="InterPro" id="IPR047296">
    <property type="entry name" value="GIY-YIG_UvrC_Cho"/>
</dbReference>
<comment type="function">
    <text evidence="7">The UvrABC repair system catalyzes the recognition and processing of DNA lesions. UvrC both incises the 5' and 3' sides of the lesion. The N-terminal half is responsible for the 3' incision and the C-terminal half is responsible for the 5' incision.</text>
</comment>
<evidence type="ECO:0000313" key="11">
    <source>
        <dbReference type="Proteomes" id="UP000824044"/>
    </source>
</evidence>
<dbReference type="Gene3D" id="1.10.150.20">
    <property type="entry name" value="5' to 3' exonuclease, C-terminal subdomain"/>
    <property type="match status" value="1"/>
</dbReference>
<dbReference type="InterPro" id="IPR000305">
    <property type="entry name" value="GIY-YIG_endonuc"/>
</dbReference>
<dbReference type="SMART" id="SM00465">
    <property type="entry name" value="GIYc"/>
    <property type="match status" value="1"/>
</dbReference>
<dbReference type="Gene3D" id="3.30.420.340">
    <property type="entry name" value="UvrC, RNAse H endonuclease domain"/>
    <property type="match status" value="1"/>
</dbReference>
<dbReference type="InterPro" id="IPR004791">
    <property type="entry name" value="UvrC"/>
</dbReference>
<keyword evidence="5 7" id="KW-0234">DNA repair</keyword>
<dbReference type="PANTHER" id="PTHR30562:SF1">
    <property type="entry name" value="UVRABC SYSTEM PROTEIN C"/>
    <property type="match status" value="1"/>
</dbReference>
<evidence type="ECO:0000256" key="3">
    <source>
        <dbReference type="ARBA" id="ARBA00022769"/>
    </source>
</evidence>
<dbReference type="SUPFAM" id="SSF46600">
    <property type="entry name" value="C-terminal UvrC-binding domain of UvrB"/>
    <property type="match status" value="1"/>
</dbReference>
<dbReference type="SUPFAM" id="SSF82771">
    <property type="entry name" value="GIY-YIG endonuclease"/>
    <property type="match status" value="1"/>
</dbReference>
<dbReference type="InterPro" id="IPR001943">
    <property type="entry name" value="UVR_dom"/>
</dbReference>
<comment type="similarity">
    <text evidence="7">Belongs to the UvrC family.</text>
</comment>
<evidence type="ECO:0000256" key="6">
    <source>
        <dbReference type="ARBA" id="ARBA00023236"/>
    </source>
</evidence>
<dbReference type="PANTHER" id="PTHR30562">
    <property type="entry name" value="UVRC/OXIDOREDUCTASE"/>
    <property type="match status" value="1"/>
</dbReference>
<evidence type="ECO:0000256" key="5">
    <source>
        <dbReference type="ARBA" id="ARBA00023204"/>
    </source>
</evidence>
<dbReference type="Pfam" id="PF14520">
    <property type="entry name" value="HHH_5"/>
    <property type="match status" value="1"/>
</dbReference>
<accession>A0A9D2IVJ0</accession>
<keyword evidence="2 7" id="KW-0227">DNA damage</keyword>
<dbReference type="SUPFAM" id="SSF47781">
    <property type="entry name" value="RuvA domain 2-like"/>
    <property type="match status" value="1"/>
</dbReference>
<keyword evidence="1 7" id="KW-0963">Cytoplasm</keyword>
<dbReference type="GO" id="GO:0006289">
    <property type="term" value="P:nucleotide-excision repair"/>
    <property type="evidence" value="ECO:0007669"/>
    <property type="project" value="UniProtKB-UniRule"/>
</dbReference>
<dbReference type="CDD" id="cd10434">
    <property type="entry name" value="GIY-YIG_UvrC_Cho"/>
    <property type="match status" value="1"/>
</dbReference>
<dbReference type="SMART" id="SM00278">
    <property type="entry name" value="HhH1"/>
    <property type="match status" value="2"/>
</dbReference>
<comment type="caution">
    <text evidence="10">The sequence shown here is derived from an EMBL/GenBank/DDBJ whole genome shotgun (WGS) entry which is preliminary data.</text>
</comment>
<feature type="domain" description="UvrC family homology region profile" evidence="9">
    <location>
        <begin position="262"/>
        <end position="480"/>
    </location>
</feature>
<dbReference type="AlphaFoldDB" id="A0A9D2IVJ0"/>
<reference evidence="10" key="1">
    <citation type="journal article" date="2021" name="PeerJ">
        <title>Extensive microbial diversity within the chicken gut microbiome revealed by metagenomics and culture.</title>
        <authorList>
            <person name="Gilroy R."/>
            <person name="Ravi A."/>
            <person name="Getino M."/>
            <person name="Pursley I."/>
            <person name="Horton D.L."/>
            <person name="Alikhan N.F."/>
            <person name="Baker D."/>
            <person name="Gharbi K."/>
            <person name="Hall N."/>
            <person name="Watson M."/>
            <person name="Adriaenssens E.M."/>
            <person name="Foster-Nyarko E."/>
            <person name="Jarju S."/>
            <person name="Secka A."/>
            <person name="Antonio M."/>
            <person name="Oren A."/>
            <person name="Chaudhuri R.R."/>
            <person name="La Ragione R."/>
            <person name="Hildebrand F."/>
            <person name="Pallen M.J."/>
        </authorList>
    </citation>
    <scope>NUCLEOTIDE SEQUENCE</scope>
    <source>
        <strain evidence="10">CHK33-5263</strain>
    </source>
</reference>
<comment type="subcellular location">
    <subcellularLocation>
        <location evidence="7">Cytoplasm</location>
    </subcellularLocation>
</comment>
<dbReference type="GO" id="GO:0005737">
    <property type="term" value="C:cytoplasm"/>
    <property type="evidence" value="ECO:0007669"/>
    <property type="project" value="UniProtKB-SubCell"/>
</dbReference>
<proteinExistence type="inferred from homology"/>
<dbReference type="Pfam" id="PF22920">
    <property type="entry name" value="UvrC_RNaseH"/>
    <property type="match status" value="1"/>
</dbReference>
<dbReference type="GO" id="GO:0003677">
    <property type="term" value="F:DNA binding"/>
    <property type="evidence" value="ECO:0007669"/>
    <property type="project" value="UniProtKB-UniRule"/>
</dbReference>
<dbReference type="Pfam" id="PF08459">
    <property type="entry name" value="UvrC_RNaseH_dom"/>
    <property type="match status" value="1"/>
</dbReference>
<dbReference type="PROSITE" id="PS50165">
    <property type="entry name" value="UVRC"/>
    <property type="match status" value="1"/>
</dbReference>
<evidence type="ECO:0000256" key="7">
    <source>
        <dbReference type="HAMAP-Rule" id="MF_00203"/>
    </source>
</evidence>
<name>A0A9D2IVJ0_9FIRM</name>
<dbReference type="HAMAP" id="MF_00203">
    <property type="entry name" value="UvrC"/>
    <property type="match status" value="1"/>
</dbReference>
<dbReference type="GO" id="GO:0009380">
    <property type="term" value="C:excinuclease repair complex"/>
    <property type="evidence" value="ECO:0007669"/>
    <property type="project" value="InterPro"/>
</dbReference>
<evidence type="ECO:0000313" key="10">
    <source>
        <dbReference type="EMBL" id="HIZ24689.1"/>
    </source>
</evidence>
<dbReference type="Pfam" id="PF02151">
    <property type="entry name" value="UVR"/>
    <property type="match status" value="1"/>
</dbReference>
<dbReference type="GO" id="GO:0009381">
    <property type="term" value="F:excinuclease ABC activity"/>
    <property type="evidence" value="ECO:0007669"/>
    <property type="project" value="UniProtKB-UniRule"/>
</dbReference>
<keyword evidence="6 7" id="KW-0742">SOS response</keyword>
<keyword evidence="3 7" id="KW-0228">DNA excision</keyword>
<dbReference type="Proteomes" id="UP000824044">
    <property type="component" value="Unassembled WGS sequence"/>
</dbReference>
<gene>
    <name evidence="7 10" type="primary">uvrC</name>
    <name evidence="10" type="ORF">H9812_04345</name>
</gene>
<evidence type="ECO:0000259" key="8">
    <source>
        <dbReference type="PROSITE" id="PS50164"/>
    </source>
</evidence>
<keyword evidence="4 7" id="KW-0267">Excision nuclease</keyword>
<organism evidence="10 11">
    <name type="scientific">Candidatus Gallimonas intestinigallinarum</name>
    <dbReference type="NCBI Taxonomy" id="2838604"/>
    <lineage>
        <taxon>Bacteria</taxon>
        <taxon>Bacillati</taxon>
        <taxon>Bacillota</taxon>
        <taxon>Clostridia</taxon>
        <taxon>Candidatus Gallimonas</taxon>
    </lineage>
</organism>
<dbReference type="InterPro" id="IPR001162">
    <property type="entry name" value="UvrC_RNase_H_dom"/>
</dbReference>
<evidence type="ECO:0000256" key="4">
    <source>
        <dbReference type="ARBA" id="ARBA00022881"/>
    </source>
</evidence>
<dbReference type="EMBL" id="DXBS01000085">
    <property type="protein sequence ID" value="HIZ24689.1"/>
    <property type="molecule type" value="Genomic_DNA"/>
</dbReference>
<evidence type="ECO:0000259" key="9">
    <source>
        <dbReference type="PROSITE" id="PS50165"/>
    </source>
</evidence>
<dbReference type="GO" id="GO:0009432">
    <property type="term" value="P:SOS response"/>
    <property type="evidence" value="ECO:0007669"/>
    <property type="project" value="UniProtKB-UniRule"/>
</dbReference>
<sequence>MSDVVREKLKLLPDNPGVYIMLDKDGTIIYVGKARNLKNRVRQYFHSSAKPVKVQAMVECIADFSYIVTPSEVDALALENTYIKKYKPKYNILLKDDKTYPYVKVTREEYPRIVITRKVRRGDGKYFGPFMAGIAAKDVVEIAARVYHIRTCSVAITEKCKKPCLEYHLGRCGAPCAHAIDKDAYMAQVEKAIAFLSGDYEEAQALLTEKMTAFAENEEFELALDYRNKIEMLSRLGERRITAMPRDVDADIWAFESNGLYATVSVIVTRGGIMQGGRNFSLTEGAGERGESFLSFLTQYYAAHELPHEIVADEPFDEELFLSFAQARAGRRVTITRPKFGIRRELLDMAQGNAKEYLEKSVSAIQHRNDMTVNACERLQTLLHLTRYPKRMECYDISNISGVDKVASMVVFTDGEADKVQYRRFRIKTVEGANDFASLQEVLRRRLAKLGTEEEERFMRPQLIVIDGGKGQLSAVRAIFDEMGIADIDLVSLAKKEEAVFVLWQDEPVILDRRDYALKTLQRIRDEAHRFAITYFRSLHSKRNLESVLDEIEGVGRQKRTALMRTFGNIDKIMHASVEELSAVEGIGPSLAARIKQHFKEL</sequence>
<dbReference type="FunFam" id="3.40.1440.10:FF:000001">
    <property type="entry name" value="UvrABC system protein C"/>
    <property type="match status" value="1"/>
</dbReference>
<dbReference type="NCBIfam" id="TIGR00194">
    <property type="entry name" value="uvrC"/>
    <property type="match status" value="1"/>
</dbReference>
<dbReference type="Gene3D" id="3.40.1440.10">
    <property type="entry name" value="GIY-YIG endonuclease"/>
    <property type="match status" value="1"/>
</dbReference>
<dbReference type="PROSITE" id="PS50164">
    <property type="entry name" value="GIY_YIG"/>
    <property type="match status" value="1"/>
</dbReference>
<dbReference type="InterPro" id="IPR038476">
    <property type="entry name" value="UvrC_RNase_H_dom_sf"/>
</dbReference>
<dbReference type="InterPro" id="IPR050066">
    <property type="entry name" value="UvrABC_protein_C"/>
</dbReference>
<dbReference type="InterPro" id="IPR003583">
    <property type="entry name" value="Hlx-hairpin-Hlx_DNA-bd_motif"/>
</dbReference>
<dbReference type="InterPro" id="IPR036876">
    <property type="entry name" value="UVR_dom_sf"/>
</dbReference>
<feature type="domain" description="GIY-YIG" evidence="8">
    <location>
        <begin position="14"/>
        <end position="92"/>
    </location>
</feature>
<dbReference type="InterPro" id="IPR035901">
    <property type="entry name" value="GIY-YIG_endonuc_sf"/>
</dbReference>
<protein>
    <recommendedName>
        <fullName evidence="7">UvrABC system protein C</fullName>
        <shortName evidence="7">Protein UvrC</shortName>
    </recommendedName>
    <alternativeName>
        <fullName evidence="7">Excinuclease ABC subunit C</fullName>
    </alternativeName>
</protein>